<protein>
    <recommendedName>
        <fullName evidence="4">Lipoxygenase domain-containing protein</fullName>
    </recommendedName>
</protein>
<evidence type="ECO:0000313" key="5">
    <source>
        <dbReference type="EMBL" id="OQS03667.1"/>
    </source>
</evidence>
<dbReference type="EMBL" id="JNBS01000812">
    <property type="protein sequence ID" value="OQS03667.1"/>
    <property type="molecule type" value="Genomic_DNA"/>
</dbReference>
<keyword evidence="1" id="KW-0479">Metal-binding</keyword>
<comment type="caution">
    <text evidence="5">The sequence shown here is derived from an EMBL/GenBank/DDBJ whole genome shotgun (WGS) entry which is preliminary data.</text>
</comment>
<dbReference type="PROSITE" id="PS51393">
    <property type="entry name" value="LIPOXYGENASE_3"/>
    <property type="match status" value="1"/>
</dbReference>
<dbReference type="PANTHER" id="PTHR11771">
    <property type="entry name" value="LIPOXYGENASE"/>
    <property type="match status" value="1"/>
</dbReference>
<evidence type="ECO:0000256" key="3">
    <source>
        <dbReference type="ARBA" id="ARBA00023002"/>
    </source>
</evidence>
<dbReference type="InterPro" id="IPR000907">
    <property type="entry name" value="LipOase"/>
</dbReference>
<proteinExistence type="predicted"/>
<evidence type="ECO:0000259" key="4">
    <source>
        <dbReference type="PROSITE" id="PS51393"/>
    </source>
</evidence>
<reference evidence="5 6" key="1">
    <citation type="journal article" date="2014" name="Genome Biol. Evol.">
        <title>The secreted proteins of Achlya hypogyna and Thraustotheca clavata identify the ancestral oomycete secretome and reveal gene acquisitions by horizontal gene transfer.</title>
        <authorList>
            <person name="Misner I."/>
            <person name="Blouin N."/>
            <person name="Leonard G."/>
            <person name="Richards T.A."/>
            <person name="Lane C.E."/>
        </authorList>
    </citation>
    <scope>NUCLEOTIDE SEQUENCE [LARGE SCALE GENOMIC DNA]</scope>
    <source>
        <strain evidence="5 6">ATCC 34112</strain>
    </source>
</reference>
<evidence type="ECO:0000256" key="2">
    <source>
        <dbReference type="ARBA" id="ARBA00022964"/>
    </source>
</evidence>
<dbReference type="GO" id="GO:0034440">
    <property type="term" value="P:lipid oxidation"/>
    <property type="evidence" value="ECO:0007669"/>
    <property type="project" value="InterPro"/>
</dbReference>
<dbReference type="Gene3D" id="1.20.245.10">
    <property type="entry name" value="Lipoxygenase-1, Domain 5"/>
    <property type="match status" value="1"/>
</dbReference>
<dbReference type="Proteomes" id="UP000243217">
    <property type="component" value="Unassembled WGS sequence"/>
</dbReference>
<dbReference type="GO" id="GO:0046872">
    <property type="term" value="F:metal ion binding"/>
    <property type="evidence" value="ECO:0007669"/>
    <property type="project" value="UniProtKB-KW"/>
</dbReference>
<feature type="non-terminal residue" evidence="5">
    <location>
        <position position="1"/>
    </location>
</feature>
<dbReference type="InterPro" id="IPR013819">
    <property type="entry name" value="LipOase_C"/>
</dbReference>
<dbReference type="AlphaFoldDB" id="A0A1W0A089"/>
<feature type="domain" description="Lipoxygenase" evidence="4">
    <location>
        <begin position="219"/>
        <end position="376"/>
    </location>
</feature>
<evidence type="ECO:0000313" key="6">
    <source>
        <dbReference type="Proteomes" id="UP000243217"/>
    </source>
</evidence>
<evidence type="ECO:0000256" key="1">
    <source>
        <dbReference type="ARBA" id="ARBA00022723"/>
    </source>
</evidence>
<name>A0A1W0A089_9STRA</name>
<organism evidence="5 6">
    <name type="scientific">Thraustotheca clavata</name>
    <dbReference type="NCBI Taxonomy" id="74557"/>
    <lineage>
        <taxon>Eukaryota</taxon>
        <taxon>Sar</taxon>
        <taxon>Stramenopiles</taxon>
        <taxon>Oomycota</taxon>
        <taxon>Saprolegniomycetes</taxon>
        <taxon>Saprolegniales</taxon>
        <taxon>Achlyaceae</taxon>
        <taxon>Thraustotheca</taxon>
    </lineage>
</organism>
<dbReference type="OrthoDB" id="9978233at2759"/>
<sequence>WKFLEQPEAKQYVESAETVHELFADERLDLWTHLMLQVIGKLNADWTRPAAATAISIPKEKKVLPKVELHGCDILVPIEDEDWPGDHWYNVKAFGFIRDTSPFEETFKDTWVPGEDMEGYVLSKVGKMWPRVNVHWNDRYSDRAIELLAFYGLGQHMVEKLPEAHDDGSYYVIIMNFMDVLDVRPGYAKYGADAFYDSEGKVIKIVRQGETYRPGDAGWEYAKMCFRGSLLSKVTNFDHLLGIHMIVANRLVTSSREQLGPNHPLRRLLKPFTFRSVAINYGASYGLFMPRGFLQRSCALSDKGMQQTWEIGQANFRFEPFPELKARQNIDTITLPFHEDGMDYWNMVRNFVSDYIDLYFKSEEELNEDADIKDFWAYLKITLPNNMIRDLSLDNLKDLVAHAIFHVSAIHNQVGTIAEYTSDPAFCPTAWVEGELAGRPGTSVRQGLLLSLAGSAQPSIKEDFSHVMLDDEAKAVCKKFTAEVNAFPPVVKERNTRRKQAYQTFNPDTMEMAVSI</sequence>
<keyword evidence="2" id="KW-0223">Dioxygenase</keyword>
<keyword evidence="3" id="KW-0560">Oxidoreductase</keyword>
<dbReference type="GO" id="GO:0016702">
    <property type="term" value="F:oxidoreductase activity, acting on single donors with incorporation of molecular oxygen, incorporation of two atoms of oxygen"/>
    <property type="evidence" value="ECO:0007669"/>
    <property type="project" value="InterPro"/>
</dbReference>
<dbReference type="SUPFAM" id="SSF48484">
    <property type="entry name" value="Lipoxigenase"/>
    <property type="match status" value="1"/>
</dbReference>
<gene>
    <name evidence="5" type="ORF">THRCLA_04011</name>
</gene>
<dbReference type="Pfam" id="PF00305">
    <property type="entry name" value="Lipoxygenase"/>
    <property type="match status" value="1"/>
</dbReference>
<keyword evidence="6" id="KW-1185">Reference proteome</keyword>
<accession>A0A1W0A089</accession>
<dbReference type="InterPro" id="IPR036226">
    <property type="entry name" value="LipOase_C_sf"/>
</dbReference>